<evidence type="ECO:0000313" key="11">
    <source>
        <dbReference type="EMBL" id="EFN57578.1"/>
    </source>
</evidence>
<evidence type="ECO:0000256" key="6">
    <source>
        <dbReference type="ARBA" id="ARBA00038073"/>
    </source>
</evidence>
<dbReference type="GO" id="GO:0005840">
    <property type="term" value="C:ribosome"/>
    <property type="evidence" value="ECO:0007669"/>
    <property type="project" value="UniProtKB-KW"/>
</dbReference>
<evidence type="ECO:0000256" key="7">
    <source>
        <dbReference type="ARBA" id="ARBA00039448"/>
    </source>
</evidence>
<gene>
    <name evidence="11" type="ORF">CHLNCDRAFT_51139</name>
</gene>
<feature type="region of interest" description="Disordered" evidence="9">
    <location>
        <begin position="317"/>
        <end position="340"/>
    </location>
</feature>
<feature type="compositionally biased region" description="Low complexity" evidence="9">
    <location>
        <begin position="386"/>
        <end position="395"/>
    </location>
</feature>
<name>E1Z9T0_CHLVA</name>
<dbReference type="GO" id="GO:1990904">
    <property type="term" value="C:ribonucleoprotein complex"/>
    <property type="evidence" value="ECO:0007669"/>
    <property type="project" value="UniProtKB-KW"/>
</dbReference>
<dbReference type="Proteomes" id="UP000008141">
    <property type="component" value="Unassembled WGS sequence"/>
</dbReference>
<dbReference type="InterPro" id="IPR007379">
    <property type="entry name" value="Tim44-like_dom"/>
</dbReference>
<dbReference type="KEGG" id="cvr:CHLNCDRAFT_51139"/>
<evidence type="ECO:0000256" key="4">
    <source>
        <dbReference type="ARBA" id="ARBA00023128"/>
    </source>
</evidence>
<comment type="subcellular location">
    <subcellularLocation>
        <location evidence="1">Mitochondrion</location>
    </subcellularLocation>
</comment>
<protein>
    <recommendedName>
        <fullName evidence="7">Large ribosomal subunit protein mL45</fullName>
    </recommendedName>
    <alternativeName>
        <fullName evidence="8">39S ribosomal protein L45, mitochondrial</fullName>
    </alternativeName>
</protein>
<dbReference type="eggNOG" id="KOG4599">
    <property type="taxonomic scope" value="Eukaryota"/>
</dbReference>
<evidence type="ECO:0000259" key="10">
    <source>
        <dbReference type="SMART" id="SM00978"/>
    </source>
</evidence>
<dbReference type="Pfam" id="PF04280">
    <property type="entry name" value="Tim44"/>
    <property type="match status" value="1"/>
</dbReference>
<evidence type="ECO:0000256" key="8">
    <source>
        <dbReference type="ARBA" id="ARBA00043031"/>
    </source>
</evidence>
<keyword evidence="12" id="KW-1185">Reference proteome</keyword>
<dbReference type="InParanoid" id="E1Z9T0"/>
<keyword evidence="2" id="KW-0809">Transit peptide</keyword>
<dbReference type="PANTHER" id="PTHR28554:SF1">
    <property type="entry name" value="LARGE RIBOSOMAL SUBUNIT PROTEIN ML45"/>
    <property type="match status" value="1"/>
</dbReference>
<dbReference type="GO" id="GO:0005739">
    <property type="term" value="C:mitochondrion"/>
    <property type="evidence" value="ECO:0007669"/>
    <property type="project" value="UniProtKB-SubCell"/>
</dbReference>
<sequence>MIGHRGLRAAASRARGLQQGFKELCGVTAAGGTAAAAPCGLACAACQQPLLLPLAACAAWPADAAGRPWQAAAVRGYAKMGTKMPHSGYNPPADMNKAMQMRLSMVSPNLLAEPYRGVPPPQPLTSYFTIRGWKERWQRTLSQFKSMYTLAKCKKYVPGFNRNAFKQESLELYRDICRLLAQGERGSLRQLVTPAVFSDMKRQLKQREDPAAGRACSGTSSGWEPTVDELTTVHGRLIMINPKDETSGFAQLTVRIPSAQRFAAYDKAGKLVAGDPEQSIDVEDYWVFEHAFKASPANRWRLAGRLSVLPHAAERANGGFGAAQQQQQAQPAAAHQQQAAPAAAAATAAAAGAAAAGEPEVLRPGHVAGQQRTQRQLQWADKPAGRKAAAARGRR</sequence>
<feature type="region of interest" description="Disordered" evidence="9">
    <location>
        <begin position="353"/>
        <end position="395"/>
    </location>
</feature>
<dbReference type="InterPro" id="IPR032710">
    <property type="entry name" value="NTF2-like_dom_sf"/>
</dbReference>
<dbReference type="PANTHER" id="PTHR28554">
    <property type="entry name" value="39S RIBOSOMAL PROTEIN L45, MITOCHONDRIAL"/>
    <property type="match status" value="1"/>
</dbReference>
<dbReference type="RefSeq" id="XP_005849680.1">
    <property type="nucleotide sequence ID" value="XM_005849618.1"/>
</dbReference>
<dbReference type="EMBL" id="GL433839">
    <property type="protein sequence ID" value="EFN57578.1"/>
    <property type="molecule type" value="Genomic_DNA"/>
</dbReference>
<evidence type="ECO:0000256" key="5">
    <source>
        <dbReference type="ARBA" id="ARBA00023274"/>
    </source>
</evidence>
<dbReference type="AlphaFoldDB" id="E1Z9T0"/>
<reference evidence="11 12" key="1">
    <citation type="journal article" date="2010" name="Plant Cell">
        <title>The Chlorella variabilis NC64A genome reveals adaptation to photosymbiosis, coevolution with viruses, and cryptic sex.</title>
        <authorList>
            <person name="Blanc G."/>
            <person name="Duncan G."/>
            <person name="Agarkova I."/>
            <person name="Borodovsky M."/>
            <person name="Gurnon J."/>
            <person name="Kuo A."/>
            <person name="Lindquist E."/>
            <person name="Lucas S."/>
            <person name="Pangilinan J."/>
            <person name="Polle J."/>
            <person name="Salamov A."/>
            <person name="Terry A."/>
            <person name="Yamada T."/>
            <person name="Dunigan D.D."/>
            <person name="Grigoriev I.V."/>
            <person name="Claverie J.M."/>
            <person name="Van Etten J.L."/>
        </authorList>
    </citation>
    <scope>NUCLEOTIDE SEQUENCE [LARGE SCALE GENOMIC DNA]</scope>
    <source>
        <strain evidence="11 12">NC64A</strain>
    </source>
</reference>
<accession>E1Z9T0</accession>
<proteinExistence type="inferred from homology"/>
<dbReference type="InterPro" id="IPR051975">
    <property type="entry name" value="mtLSU_mL45"/>
</dbReference>
<evidence type="ECO:0000256" key="9">
    <source>
        <dbReference type="SAM" id="MobiDB-lite"/>
    </source>
</evidence>
<keyword evidence="4" id="KW-0496">Mitochondrion</keyword>
<dbReference type="SMART" id="SM00978">
    <property type="entry name" value="Tim44"/>
    <property type="match status" value="1"/>
</dbReference>
<dbReference type="STRING" id="554065.E1Z9T0"/>
<feature type="compositionally biased region" description="Low complexity" evidence="9">
    <location>
        <begin position="322"/>
        <end position="340"/>
    </location>
</feature>
<organism evidence="12">
    <name type="scientific">Chlorella variabilis</name>
    <name type="common">Green alga</name>
    <dbReference type="NCBI Taxonomy" id="554065"/>
    <lineage>
        <taxon>Eukaryota</taxon>
        <taxon>Viridiplantae</taxon>
        <taxon>Chlorophyta</taxon>
        <taxon>core chlorophytes</taxon>
        <taxon>Trebouxiophyceae</taxon>
        <taxon>Chlorellales</taxon>
        <taxon>Chlorellaceae</taxon>
        <taxon>Chlorella clade</taxon>
        <taxon>Chlorella</taxon>
    </lineage>
</organism>
<evidence type="ECO:0000256" key="3">
    <source>
        <dbReference type="ARBA" id="ARBA00022980"/>
    </source>
</evidence>
<evidence type="ECO:0000256" key="1">
    <source>
        <dbReference type="ARBA" id="ARBA00004173"/>
    </source>
</evidence>
<comment type="similarity">
    <text evidence="6">Belongs to the mitochondrion-specific ribosomal protein mL45 family.</text>
</comment>
<dbReference type="GeneID" id="17357248"/>
<keyword evidence="3" id="KW-0689">Ribosomal protein</keyword>
<evidence type="ECO:0000256" key="2">
    <source>
        <dbReference type="ARBA" id="ARBA00022946"/>
    </source>
</evidence>
<dbReference type="OrthoDB" id="19619at2759"/>
<keyword evidence="5" id="KW-0687">Ribonucleoprotein</keyword>
<evidence type="ECO:0000313" key="12">
    <source>
        <dbReference type="Proteomes" id="UP000008141"/>
    </source>
</evidence>
<dbReference type="SUPFAM" id="SSF54427">
    <property type="entry name" value="NTF2-like"/>
    <property type="match status" value="1"/>
</dbReference>
<feature type="domain" description="Tim44-like" evidence="10">
    <location>
        <begin position="146"/>
        <end position="307"/>
    </location>
</feature>
<dbReference type="Gene3D" id="3.10.450.240">
    <property type="match status" value="1"/>
</dbReference>
<dbReference type="FunCoup" id="E1Z9T0">
    <property type="interactions" value="550"/>
</dbReference>